<sequence length="212" mass="24170">MALVDADYCFTVIDIGSYGSNSDGGIFSNSLLGQRLAENQLNLPVPIDLPRASLLGPMPYAIVGDEAFPLKTYLFRPYPGRDLSIDKRIFNYRLSRARRISENAFGLLAQRWRIFQRRINLHPEQCEKVVQACCVLHNYLQKSTGNSTPINVQDERDSLQEYQAMQNLTNMGCRASADAYSVRDKFKVYFCMGDGEVQWQYTTVQRGFNRST</sequence>
<keyword evidence="7" id="KW-0539">Nucleus</keyword>
<evidence type="ECO:0000256" key="1">
    <source>
        <dbReference type="ARBA" id="ARBA00001968"/>
    </source>
</evidence>
<evidence type="ECO:0000313" key="8">
    <source>
        <dbReference type="EMBL" id="CAB4002583.1"/>
    </source>
</evidence>
<dbReference type="Proteomes" id="UP001152795">
    <property type="component" value="Unassembled WGS sequence"/>
</dbReference>
<keyword evidence="9" id="KW-1185">Reference proteome</keyword>
<comment type="caution">
    <text evidence="8">The sequence shown here is derived from an EMBL/GenBank/DDBJ whole genome shotgun (WGS) entry which is preliminary data.</text>
</comment>
<dbReference type="AlphaFoldDB" id="A0A7D9ICT4"/>
<gene>
    <name evidence="8" type="ORF">PACLA_8A015713</name>
</gene>
<keyword evidence="4" id="KW-0540">Nuclease</keyword>
<keyword evidence="6" id="KW-0378">Hydrolase</keyword>
<dbReference type="EMBL" id="CACRXK020004393">
    <property type="protein sequence ID" value="CAB4002583.1"/>
    <property type="molecule type" value="Genomic_DNA"/>
</dbReference>
<protein>
    <submittedName>
        <fullName evidence="8">Uncharacterized protein</fullName>
    </submittedName>
</protein>
<dbReference type="InterPro" id="IPR027806">
    <property type="entry name" value="HARBI1_dom"/>
</dbReference>
<comment type="subcellular location">
    <subcellularLocation>
        <location evidence="2">Nucleus</location>
    </subcellularLocation>
</comment>
<dbReference type="GO" id="GO:0046872">
    <property type="term" value="F:metal ion binding"/>
    <property type="evidence" value="ECO:0007669"/>
    <property type="project" value="UniProtKB-KW"/>
</dbReference>
<name>A0A7D9ICT4_PARCT</name>
<evidence type="ECO:0000256" key="6">
    <source>
        <dbReference type="ARBA" id="ARBA00022801"/>
    </source>
</evidence>
<comment type="cofactor">
    <cofactor evidence="1">
        <name>a divalent metal cation</name>
        <dbReference type="ChEBI" id="CHEBI:60240"/>
    </cofactor>
</comment>
<evidence type="ECO:0000313" key="9">
    <source>
        <dbReference type="Proteomes" id="UP001152795"/>
    </source>
</evidence>
<organism evidence="8 9">
    <name type="scientific">Paramuricea clavata</name>
    <name type="common">Red gorgonian</name>
    <name type="synonym">Violescent sea-whip</name>
    <dbReference type="NCBI Taxonomy" id="317549"/>
    <lineage>
        <taxon>Eukaryota</taxon>
        <taxon>Metazoa</taxon>
        <taxon>Cnidaria</taxon>
        <taxon>Anthozoa</taxon>
        <taxon>Octocorallia</taxon>
        <taxon>Malacalcyonacea</taxon>
        <taxon>Plexauridae</taxon>
        <taxon>Paramuricea</taxon>
    </lineage>
</organism>
<accession>A0A7D9ICT4</accession>
<reference evidence="8" key="1">
    <citation type="submission" date="2020-04" db="EMBL/GenBank/DDBJ databases">
        <authorList>
            <person name="Alioto T."/>
            <person name="Alioto T."/>
            <person name="Gomez Garrido J."/>
        </authorList>
    </citation>
    <scope>NUCLEOTIDE SEQUENCE</scope>
    <source>
        <strain evidence="8">A484AB</strain>
    </source>
</reference>
<dbReference type="OrthoDB" id="5983732at2759"/>
<dbReference type="Pfam" id="PF13359">
    <property type="entry name" value="DDE_Tnp_4"/>
    <property type="match status" value="1"/>
</dbReference>
<evidence type="ECO:0000256" key="3">
    <source>
        <dbReference type="ARBA" id="ARBA00006958"/>
    </source>
</evidence>
<dbReference type="PANTHER" id="PTHR22930:SF269">
    <property type="entry name" value="NUCLEASE HARBI1-LIKE PROTEIN"/>
    <property type="match status" value="1"/>
</dbReference>
<proteinExistence type="inferred from homology"/>
<dbReference type="GO" id="GO:0005634">
    <property type="term" value="C:nucleus"/>
    <property type="evidence" value="ECO:0007669"/>
    <property type="project" value="UniProtKB-SubCell"/>
</dbReference>
<comment type="similarity">
    <text evidence="3">Belongs to the HARBI1 family.</text>
</comment>
<dbReference type="InterPro" id="IPR045249">
    <property type="entry name" value="HARBI1-like"/>
</dbReference>
<evidence type="ECO:0000256" key="5">
    <source>
        <dbReference type="ARBA" id="ARBA00022723"/>
    </source>
</evidence>
<evidence type="ECO:0000256" key="7">
    <source>
        <dbReference type="ARBA" id="ARBA00023242"/>
    </source>
</evidence>
<evidence type="ECO:0000256" key="2">
    <source>
        <dbReference type="ARBA" id="ARBA00004123"/>
    </source>
</evidence>
<keyword evidence="5" id="KW-0479">Metal-binding</keyword>
<evidence type="ECO:0000256" key="4">
    <source>
        <dbReference type="ARBA" id="ARBA00022722"/>
    </source>
</evidence>
<dbReference type="GO" id="GO:0016787">
    <property type="term" value="F:hydrolase activity"/>
    <property type="evidence" value="ECO:0007669"/>
    <property type="project" value="UniProtKB-KW"/>
</dbReference>
<dbReference type="PANTHER" id="PTHR22930">
    <property type="match status" value="1"/>
</dbReference>
<dbReference type="GO" id="GO:0004518">
    <property type="term" value="F:nuclease activity"/>
    <property type="evidence" value="ECO:0007669"/>
    <property type="project" value="UniProtKB-KW"/>
</dbReference>